<feature type="domain" description="Response regulatory" evidence="6">
    <location>
        <begin position="2"/>
        <end position="116"/>
    </location>
</feature>
<dbReference type="Gene3D" id="1.10.10.10">
    <property type="entry name" value="Winged helix-like DNA-binding domain superfamily/Winged helix DNA-binding domain"/>
    <property type="match status" value="1"/>
</dbReference>
<feature type="DNA-binding region" description="OmpR/PhoB-type" evidence="5">
    <location>
        <begin position="124"/>
        <end position="220"/>
    </location>
</feature>
<dbReference type="PROSITE" id="PS50110">
    <property type="entry name" value="RESPONSE_REGULATORY"/>
    <property type="match status" value="1"/>
</dbReference>
<dbReference type="PANTHER" id="PTHR48111">
    <property type="entry name" value="REGULATOR OF RPOS"/>
    <property type="match status" value="1"/>
</dbReference>
<dbReference type="PROSITE" id="PS51755">
    <property type="entry name" value="OMPR_PHOB"/>
    <property type="match status" value="1"/>
</dbReference>
<evidence type="ECO:0000256" key="2">
    <source>
        <dbReference type="ARBA" id="ARBA00023125"/>
    </source>
</evidence>
<evidence type="ECO:0000313" key="8">
    <source>
        <dbReference type="EMBL" id="GGE52562.1"/>
    </source>
</evidence>
<dbReference type="InterPro" id="IPR001789">
    <property type="entry name" value="Sig_transdc_resp-reg_receiver"/>
</dbReference>
<dbReference type="InterPro" id="IPR011006">
    <property type="entry name" value="CheY-like_superfamily"/>
</dbReference>
<dbReference type="InterPro" id="IPR039420">
    <property type="entry name" value="WalR-like"/>
</dbReference>
<dbReference type="GO" id="GO:0000976">
    <property type="term" value="F:transcription cis-regulatory region binding"/>
    <property type="evidence" value="ECO:0007669"/>
    <property type="project" value="TreeGrafter"/>
</dbReference>
<evidence type="ECO:0000256" key="4">
    <source>
        <dbReference type="PROSITE-ProRule" id="PRU00169"/>
    </source>
</evidence>
<keyword evidence="4" id="KW-0597">Phosphoprotein</keyword>
<gene>
    <name evidence="8" type="ORF">GCM10007276_31980</name>
</gene>
<dbReference type="SUPFAM" id="SSF52172">
    <property type="entry name" value="CheY-like"/>
    <property type="match status" value="1"/>
</dbReference>
<dbReference type="Proteomes" id="UP000602745">
    <property type="component" value="Unassembled WGS sequence"/>
</dbReference>
<keyword evidence="9" id="KW-1185">Reference proteome</keyword>
<evidence type="ECO:0000259" key="7">
    <source>
        <dbReference type="PROSITE" id="PS51755"/>
    </source>
</evidence>
<dbReference type="Gene3D" id="6.10.250.690">
    <property type="match status" value="1"/>
</dbReference>
<dbReference type="GO" id="GO:0032993">
    <property type="term" value="C:protein-DNA complex"/>
    <property type="evidence" value="ECO:0007669"/>
    <property type="project" value="TreeGrafter"/>
</dbReference>
<dbReference type="SMART" id="SM00448">
    <property type="entry name" value="REC"/>
    <property type="match status" value="1"/>
</dbReference>
<dbReference type="CDD" id="cd17624">
    <property type="entry name" value="REC_OmpR_PmrA-like"/>
    <property type="match status" value="1"/>
</dbReference>
<keyword evidence="3" id="KW-0804">Transcription</keyword>
<dbReference type="GO" id="GO:0005829">
    <property type="term" value="C:cytosol"/>
    <property type="evidence" value="ECO:0007669"/>
    <property type="project" value="TreeGrafter"/>
</dbReference>
<proteinExistence type="predicted"/>
<dbReference type="GO" id="GO:0006355">
    <property type="term" value="P:regulation of DNA-templated transcription"/>
    <property type="evidence" value="ECO:0007669"/>
    <property type="project" value="InterPro"/>
</dbReference>
<keyword evidence="2 5" id="KW-0238">DNA-binding</keyword>
<dbReference type="PANTHER" id="PTHR48111:SF67">
    <property type="entry name" value="TRANSCRIPTIONAL REGULATORY PROTEIN TCTD"/>
    <property type="match status" value="1"/>
</dbReference>
<dbReference type="Gene3D" id="3.40.50.2300">
    <property type="match status" value="1"/>
</dbReference>
<dbReference type="CDD" id="cd00383">
    <property type="entry name" value="trans_reg_C"/>
    <property type="match status" value="1"/>
</dbReference>
<evidence type="ECO:0000256" key="3">
    <source>
        <dbReference type="ARBA" id="ARBA00023163"/>
    </source>
</evidence>
<evidence type="ECO:0000256" key="1">
    <source>
        <dbReference type="ARBA" id="ARBA00023015"/>
    </source>
</evidence>
<reference evidence="8" key="1">
    <citation type="journal article" date="2014" name="Int. J. Syst. Evol. Microbiol.">
        <title>Complete genome sequence of Corynebacterium casei LMG S-19264T (=DSM 44701T), isolated from a smear-ripened cheese.</title>
        <authorList>
            <consortium name="US DOE Joint Genome Institute (JGI-PGF)"/>
            <person name="Walter F."/>
            <person name="Albersmeier A."/>
            <person name="Kalinowski J."/>
            <person name="Ruckert C."/>
        </authorList>
    </citation>
    <scope>NUCLEOTIDE SEQUENCE</scope>
    <source>
        <strain evidence="8">CCM 7684</strain>
    </source>
</reference>
<keyword evidence="1" id="KW-0805">Transcription regulation</keyword>
<feature type="modified residue" description="4-aspartylphosphate" evidence="4">
    <location>
        <position position="51"/>
    </location>
</feature>
<dbReference type="SMART" id="SM00862">
    <property type="entry name" value="Trans_reg_C"/>
    <property type="match status" value="1"/>
</dbReference>
<evidence type="ECO:0000259" key="6">
    <source>
        <dbReference type="PROSITE" id="PS50110"/>
    </source>
</evidence>
<dbReference type="EMBL" id="BMCP01000005">
    <property type="protein sequence ID" value="GGE52562.1"/>
    <property type="molecule type" value="Genomic_DNA"/>
</dbReference>
<comment type="caution">
    <text evidence="8">The sequence shown here is derived from an EMBL/GenBank/DDBJ whole genome shotgun (WGS) entry which is preliminary data.</text>
</comment>
<dbReference type="AlphaFoldDB" id="A0A8J2YM25"/>
<dbReference type="Pfam" id="PF00486">
    <property type="entry name" value="Trans_reg_C"/>
    <property type="match status" value="1"/>
</dbReference>
<evidence type="ECO:0000256" key="5">
    <source>
        <dbReference type="PROSITE-ProRule" id="PRU01091"/>
    </source>
</evidence>
<name>A0A8J2YM25_9RHOB</name>
<evidence type="ECO:0000313" key="9">
    <source>
        <dbReference type="Proteomes" id="UP000602745"/>
    </source>
</evidence>
<reference evidence="8" key="2">
    <citation type="submission" date="2020-09" db="EMBL/GenBank/DDBJ databases">
        <authorList>
            <person name="Sun Q."/>
            <person name="Sedlacek I."/>
        </authorList>
    </citation>
    <scope>NUCLEOTIDE SEQUENCE</scope>
    <source>
        <strain evidence="8">CCM 7684</strain>
    </source>
</reference>
<dbReference type="GO" id="GO:0000156">
    <property type="term" value="F:phosphorelay response regulator activity"/>
    <property type="evidence" value="ECO:0007669"/>
    <property type="project" value="TreeGrafter"/>
</dbReference>
<protein>
    <submittedName>
        <fullName evidence="8">DNA-binding response regulator</fullName>
    </submittedName>
</protein>
<dbReference type="RefSeq" id="WP_188410829.1">
    <property type="nucleotide sequence ID" value="NZ_BMCP01000005.1"/>
</dbReference>
<sequence>MRLLIAEDNRMLAQALEGVLLQSGYTVDIASTGADANHLEQCTPYDLVILDLQLPELDGFEVLTRMRMRKSRVPVLILSVHDTLDQRVKGLNLGADDFVGKPFETPELEARVRALLRRGMFGNSSVIQLGALTFDTVDRVTTLHGKPLIMPSKELAVLELLLMRIGRVVSKQSLFDRIYDCDDLAGPSVIEIYIHRLRRKLETAGLSIHTIRGLGYMIDESMH</sequence>
<dbReference type="InterPro" id="IPR036388">
    <property type="entry name" value="WH-like_DNA-bd_sf"/>
</dbReference>
<dbReference type="InterPro" id="IPR001867">
    <property type="entry name" value="OmpR/PhoB-type_DNA-bd"/>
</dbReference>
<accession>A0A8J2YM25</accession>
<dbReference type="Pfam" id="PF00072">
    <property type="entry name" value="Response_reg"/>
    <property type="match status" value="1"/>
</dbReference>
<organism evidence="8 9">
    <name type="scientific">Agaricicola taiwanensis</name>
    <dbReference type="NCBI Taxonomy" id="591372"/>
    <lineage>
        <taxon>Bacteria</taxon>
        <taxon>Pseudomonadati</taxon>
        <taxon>Pseudomonadota</taxon>
        <taxon>Alphaproteobacteria</taxon>
        <taxon>Rhodobacterales</taxon>
        <taxon>Paracoccaceae</taxon>
        <taxon>Agaricicola</taxon>
    </lineage>
</organism>
<feature type="domain" description="OmpR/PhoB-type" evidence="7">
    <location>
        <begin position="124"/>
        <end position="220"/>
    </location>
</feature>